<comment type="function">
    <text evidence="1">Neddylation of cullins play an essential role in the regulation of SCF-type complexes activity.</text>
</comment>
<evidence type="ECO:0000313" key="3">
    <source>
        <dbReference type="EMBL" id="MBW0516168.1"/>
    </source>
</evidence>
<accession>A0A9Q3E8L8</accession>
<dbReference type="FunFam" id="1.10.238.200:FF:000003">
    <property type="entry name" value="DCN1-like protein 3"/>
    <property type="match status" value="1"/>
</dbReference>
<dbReference type="GO" id="GO:0045116">
    <property type="term" value="P:protein neddylation"/>
    <property type="evidence" value="ECO:0007669"/>
    <property type="project" value="TreeGrafter"/>
</dbReference>
<name>A0A9Q3E8L8_9BASI</name>
<protein>
    <recommendedName>
        <fullName evidence="1">Defective in cullin neddylation protein</fullName>
    </recommendedName>
</protein>
<dbReference type="OrthoDB" id="27198at2759"/>
<dbReference type="Gene3D" id="1.10.238.200">
    <property type="entry name" value="Cullin, PONY binding domain"/>
    <property type="match status" value="1"/>
</dbReference>
<dbReference type="InterPro" id="IPR042460">
    <property type="entry name" value="DCN1-like_PONY"/>
</dbReference>
<organism evidence="3 4">
    <name type="scientific">Austropuccinia psidii MF-1</name>
    <dbReference type="NCBI Taxonomy" id="1389203"/>
    <lineage>
        <taxon>Eukaryota</taxon>
        <taxon>Fungi</taxon>
        <taxon>Dikarya</taxon>
        <taxon>Basidiomycota</taxon>
        <taxon>Pucciniomycotina</taxon>
        <taxon>Pucciniomycetes</taxon>
        <taxon>Pucciniales</taxon>
        <taxon>Sphaerophragmiaceae</taxon>
        <taxon>Austropuccinia</taxon>
    </lineage>
</organism>
<keyword evidence="4" id="KW-1185">Reference proteome</keyword>
<sequence length="288" mass="33324">MSKAQKEKMMAEFRSFTNAIPADASRICKKAGYRLDMAIELFYNDSLAQINAERSMHSRTKALSEGMETILNAQFNEYQDSEDPTRMEMVGLLGYLGSLNLTPEDPKVLCLCHLLHAPRLGLLERSAFVKQWTSLLLSHNQTPSSSIQSTRDMVRFQTKAINDLDSRLKSELSYFQEVYRFIFDFGRDEGQKSLALDTAIAFWEMVLPLTPCLDWSIFKPQYLQWWTELLRSRNKSVSRDTWNLFLDFIIQVEDRFENYDEGGAWPSLIDDYVAASKEKLQAEVMEEC</sequence>
<reference evidence="3" key="1">
    <citation type="submission" date="2021-03" db="EMBL/GenBank/DDBJ databases">
        <title>Draft genome sequence of rust myrtle Austropuccinia psidii MF-1, a brazilian biotype.</title>
        <authorList>
            <person name="Quecine M.C."/>
            <person name="Pachon D.M.R."/>
            <person name="Bonatelli M.L."/>
            <person name="Correr F.H."/>
            <person name="Franceschini L.M."/>
            <person name="Leite T.F."/>
            <person name="Margarido G.R.A."/>
            <person name="Almeida C.A."/>
            <person name="Ferrarezi J.A."/>
            <person name="Labate C.A."/>
        </authorList>
    </citation>
    <scope>NUCLEOTIDE SEQUENCE</scope>
    <source>
        <strain evidence="3">MF-1</strain>
    </source>
</reference>
<evidence type="ECO:0000259" key="2">
    <source>
        <dbReference type="PROSITE" id="PS51229"/>
    </source>
</evidence>
<evidence type="ECO:0000256" key="1">
    <source>
        <dbReference type="RuleBase" id="RU410713"/>
    </source>
</evidence>
<dbReference type="PANTHER" id="PTHR12281:SF31">
    <property type="entry name" value="DCN1-LIKE PROTEIN 3"/>
    <property type="match status" value="1"/>
</dbReference>
<evidence type="ECO:0000313" key="4">
    <source>
        <dbReference type="Proteomes" id="UP000765509"/>
    </source>
</evidence>
<dbReference type="InterPro" id="IPR005176">
    <property type="entry name" value="PONY_dom"/>
</dbReference>
<dbReference type="PROSITE" id="PS51229">
    <property type="entry name" value="DCUN1"/>
    <property type="match status" value="1"/>
</dbReference>
<dbReference type="GO" id="GO:0031624">
    <property type="term" value="F:ubiquitin conjugating enzyme binding"/>
    <property type="evidence" value="ECO:0007669"/>
    <property type="project" value="TreeGrafter"/>
</dbReference>
<dbReference type="Pfam" id="PF03556">
    <property type="entry name" value="Cullin_binding"/>
    <property type="match status" value="1"/>
</dbReference>
<feature type="domain" description="DCUN1" evidence="2">
    <location>
        <begin position="66"/>
        <end position="277"/>
    </location>
</feature>
<dbReference type="GO" id="GO:0000151">
    <property type="term" value="C:ubiquitin ligase complex"/>
    <property type="evidence" value="ECO:0007669"/>
    <property type="project" value="TreeGrafter"/>
</dbReference>
<dbReference type="GO" id="GO:0097602">
    <property type="term" value="F:cullin family protein binding"/>
    <property type="evidence" value="ECO:0007669"/>
    <property type="project" value="TreeGrafter"/>
</dbReference>
<gene>
    <name evidence="3" type="ORF">O181_055883</name>
</gene>
<dbReference type="InterPro" id="IPR014764">
    <property type="entry name" value="DCN-prot"/>
</dbReference>
<dbReference type="EMBL" id="AVOT02025090">
    <property type="protein sequence ID" value="MBW0516168.1"/>
    <property type="molecule type" value="Genomic_DNA"/>
</dbReference>
<dbReference type="Gene3D" id="1.10.238.10">
    <property type="entry name" value="EF-hand"/>
    <property type="match status" value="1"/>
</dbReference>
<dbReference type="GO" id="GO:0005886">
    <property type="term" value="C:plasma membrane"/>
    <property type="evidence" value="ECO:0007669"/>
    <property type="project" value="UniProtKB-ARBA"/>
</dbReference>
<dbReference type="PANTHER" id="PTHR12281">
    <property type="entry name" value="RP42 RELATED"/>
    <property type="match status" value="1"/>
</dbReference>
<proteinExistence type="predicted"/>
<comment type="caution">
    <text evidence="3">The sequence shown here is derived from an EMBL/GenBank/DDBJ whole genome shotgun (WGS) entry which is preliminary data.</text>
</comment>
<dbReference type="Proteomes" id="UP000765509">
    <property type="component" value="Unassembled WGS sequence"/>
</dbReference>
<dbReference type="AlphaFoldDB" id="A0A9Q3E8L8"/>
<dbReference type="GO" id="GO:0032182">
    <property type="term" value="F:ubiquitin-like protein binding"/>
    <property type="evidence" value="ECO:0007669"/>
    <property type="project" value="TreeGrafter"/>
</dbReference>